<dbReference type="EMBL" id="CP009928">
    <property type="protein sequence ID" value="AKK73416.1"/>
    <property type="molecule type" value="Genomic_DNA"/>
</dbReference>
<name>A0A0G3M2K9_CHRGL</name>
<dbReference type="Proteomes" id="UP000035213">
    <property type="component" value="Chromosome"/>
</dbReference>
<sequence length="131" mass="14695">MGGGNFWVGAGQGLIVTSFNYLMHQQISRQQSLEAIKKKHPRFYEVLSSLPDYLKDNPQILEQLSIDSGADKAKILSYMDVKNTEGQVILLKNFSKSHRYGESGYSSKYGRVSYISASLVKGLDMLPCKVR</sequence>
<organism evidence="1 2">
    <name type="scientific">Chryseobacterium gallinarum</name>
    <dbReference type="NCBI Taxonomy" id="1324352"/>
    <lineage>
        <taxon>Bacteria</taxon>
        <taxon>Pseudomonadati</taxon>
        <taxon>Bacteroidota</taxon>
        <taxon>Flavobacteriia</taxon>
        <taxon>Flavobacteriales</taxon>
        <taxon>Weeksellaceae</taxon>
        <taxon>Chryseobacterium group</taxon>
        <taxon>Chryseobacterium</taxon>
    </lineage>
</organism>
<dbReference type="AlphaFoldDB" id="A0A0G3M2K9"/>
<proteinExistence type="predicted"/>
<accession>A0A0G3M2K9</accession>
<gene>
    <name evidence="1" type="ORF">OK18_13115</name>
</gene>
<protein>
    <submittedName>
        <fullName evidence="1">Uncharacterized protein</fullName>
    </submittedName>
</protein>
<dbReference type="PATRIC" id="fig|1324352.5.peg.2724"/>
<dbReference type="KEGG" id="cgn:OK18_13115"/>
<evidence type="ECO:0000313" key="1">
    <source>
        <dbReference type="EMBL" id="AKK73416.1"/>
    </source>
</evidence>
<evidence type="ECO:0000313" key="2">
    <source>
        <dbReference type="Proteomes" id="UP000035213"/>
    </source>
</evidence>
<reference evidence="1 2" key="1">
    <citation type="submission" date="2014-11" db="EMBL/GenBank/DDBJ databases">
        <authorList>
            <person name="Park G.-S."/>
            <person name="Hong S.-J."/>
            <person name="Jung B.K."/>
            <person name="Khan A.R."/>
            <person name="Kwak Y."/>
            <person name="Shin J.-H."/>
        </authorList>
    </citation>
    <scope>NUCLEOTIDE SEQUENCE [LARGE SCALE GENOMIC DNA]</scope>
    <source>
        <strain evidence="1 2">DSM 27622</strain>
    </source>
</reference>
<dbReference type="STRING" id="1324352.OK18_13115"/>